<feature type="domain" description="DNA2/NAM7 helicase-like C-terminal" evidence="5">
    <location>
        <begin position="384"/>
        <end position="575"/>
    </location>
</feature>
<evidence type="ECO:0000256" key="2">
    <source>
        <dbReference type="ARBA" id="ARBA00022801"/>
    </source>
</evidence>
<keyword evidence="2" id="KW-0378">Hydrolase</keyword>
<dbReference type="PANTHER" id="PTHR43788:SF8">
    <property type="entry name" value="DNA-BINDING PROTEIN SMUBP-2"/>
    <property type="match status" value="1"/>
</dbReference>
<evidence type="ECO:0000256" key="3">
    <source>
        <dbReference type="ARBA" id="ARBA00022806"/>
    </source>
</evidence>
<dbReference type="Pfam" id="PF13087">
    <property type="entry name" value="AAA_12"/>
    <property type="match status" value="1"/>
</dbReference>
<dbReference type="GO" id="GO:0043139">
    <property type="term" value="F:5'-3' DNA helicase activity"/>
    <property type="evidence" value="ECO:0007669"/>
    <property type="project" value="TreeGrafter"/>
</dbReference>
<dbReference type="InterPro" id="IPR041679">
    <property type="entry name" value="DNA2/NAM7-like_C"/>
</dbReference>
<dbReference type="Gene3D" id="3.40.50.300">
    <property type="entry name" value="P-loop containing nucleotide triphosphate hydrolases"/>
    <property type="match status" value="2"/>
</dbReference>
<evidence type="ECO:0000259" key="5">
    <source>
        <dbReference type="Pfam" id="PF13087"/>
    </source>
</evidence>
<evidence type="ECO:0000256" key="1">
    <source>
        <dbReference type="ARBA" id="ARBA00022741"/>
    </source>
</evidence>
<gene>
    <name evidence="6" type="ORF">C8A01DRAFT_36711</name>
</gene>
<name>A0AAN6PI02_9PEZI</name>
<accession>A0AAN6PI02</accession>
<keyword evidence="1" id="KW-0547">Nucleotide-binding</keyword>
<dbReference type="CDD" id="cd18808">
    <property type="entry name" value="SF1_C_Upf1"/>
    <property type="match status" value="1"/>
</dbReference>
<dbReference type="InterPro" id="IPR027417">
    <property type="entry name" value="P-loop_NTPase"/>
</dbReference>
<keyword evidence="7" id="KW-1185">Reference proteome</keyword>
<organism evidence="6 7">
    <name type="scientific">Parachaetomium inaequale</name>
    <dbReference type="NCBI Taxonomy" id="2588326"/>
    <lineage>
        <taxon>Eukaryota</taxon>
        <taxon>Fungi</taxon>
        <taxon>Dikarya</taxon>
        <taxon>Ascomycota</taxon>
        <taxon>Pezizomycotina</taxon>
        <taxon>Sordariomycetes</taxon>
        <taxon>Sordariomycetidae</taxon>
        <taxon>Sordariales</taxon>
        <taxon>Chaetomiaceae</taxon>
        <taxon>Parachaetomium</taxon>
    </lineage>
</organism>
<reference evidence="7" key="1">
    <citation type="journal article" date="2023" name="Mol. Phylogenet. Evol.">
        <title>Genome-scale phylogeny and comparative genomics of the fungal order Sordariales.</title>
        <authorList>
            <person name="Hensen N."/>
            <person name="Bonometti L."/>
            <person name="Westerberg I."/>
            <person name="Brannstrom I.O."/>
            <person name="Guillou S."/>
            <person name="Cros-Aarteil S."/>
            <person name="Calhoun S."/>
            <person name="Haridas S."/>
            <person name="Kuo A."/>
            <person name="Mondo S."/>
            <person name="Pangilinan J."/>
            <person name="Riley R."/>
            <person name="LaButti K."/>
            <person name="Andreopoulos B."/>
            <person name="Lipzen A."/>
            <person name="Chen C."/>
            <person name="Yan M."/>
            <person name="Daum C."/>
            <person name="Ng V."/>
            <person name="Clum A."/>
            <person name="Steindorff A."/>
            <person name="Ohm R.A."/>
            <person name="Martin F."/>
            <person name="Silar P."/>
            <person name="Natvig D.O."/>
            <person name="Lalanne C."/>
            <person name="Gautier V."/>
            <person name="Ament-Velasquez S.L."/>
            <person name="Kruys A."/>
            <person name="Hutchinson M.I."/>
            <person name="Powell A.J."/>
            <person name="Barry K."/>
            <person name="Miller A.N."/>
            <person name="Grigoriev I.V."/>
            <person name="Debuchy R."/>
            <person name="Gladieux P."/>
            <person name="Hiltunen Thoren M."/>
            <person name="Johannesson H."/>
        </authorList>
    </citation>
    <scope>NUCLEOTIDE SEQUENCE [LARGE SCALE GENOMIC DNA]</scope>
    <source>
        <strain evidence="7">CBS 284.82</strain>
    </source>
</reference>
<dbReference type="InterPro" id="IPR047187">
    <property type="entry name" value="SF1_C_Upf1"/>
</dbReference>
<comment type="caution">
    <text evidence="6">The sequence shown here is derived from an EMBL/GenBank/DDBJ whole genome shotgun (WGS) entry which is preliminary data.</text>
</comment>
<dbReference type="GO" id="GO:0016787">
    <property type="term" value="F:hydrolase activity"/>
    <property type="evidence" value="ECO:0007669"/>
    <property type="project" value="UniProtKB-KW"/>
</dbReference>
<evidence type="ECO:0000313" key="6">
    <source>
        <dbReference type="EMBL" id="KAK4039344.1"/>
    </source>
</evidence>
<dbReference type="GO" id="GO:0005524">
    <property type="term" value="F:ATP binding"/>
    <property type="evidence" value="ECO:0007669"/>
    <property type="project" value="UniProtKB-KW"/>
</dbReference>
<dbReference type="SUPFAM" id="SSF52540">
    <property type="entry name" value="P-loop containing nucleoside triphosphate hydrolases"/>
    <property type="match status" value="1"/>
</dbReference>
<protein>
    <submittedName>
        <fullName evidence="6">DNA helicase</fullName>
    </submittedName>
</protein>
<dbReference type="InterPro" id="IPR050534">
    <property type="entry name" value="Coronavir_polyprotein_1ab"/>
</dbReference>
<dbReference type="AlphaFoldDB" id="A0AAN6PI02"/>
<evidence type="ECO:0000313" key="7">
    <source>
        <dbReference type="Proteomes" id="UP001303115"/>
    </source>
</evidence>
<sequence length="585" mass="64643">MSDTARKVESACLFLPGATPTHALPVQFTRAEIAEQLHQMDLCRAVMRGQGFHEWMTRPAPSDLVEATATVAIAGPPSLTAPVATAEPPSPTVRPLPVANLWAIPNQRYSDALLQELLPGDQGPFREYLRNRTLGIALITAAPGFGKTTLVAVAALAMEGTFGPVLLAGPTNIAVDNLAARVHRTTMSVADRCNKGKAVDDPDRVRHKLVIRAYEREREVRSFLSLLEEPDFIPPVQRGESSWTLEQSLAYWLPMLLGCRGDRFGALHPDASEALHRLREEFSERDSLRSLYAVAAVQAVSKDYYFWVRRVAGTVIDEAGNMHMGDLGCVWGNCGIPVVLAGDPRQLRPTVVTGKEKDAEGNFYNRLANDGAISPLTFFTASGLPVYRLRAQLRMANGLFHWVAQYLYAEVNFKYAPSCAIDRPEFEAGRILERYFRRVNPPVRPSPAGKLLPVFVHCQGAHVQVDGRTGSKMCRQQVQVAVRIASDLVGDGVDPSKITFLSPYAANVVLIHQLRKRYPLLAGIGSPSTVDFFQGQENDIIIVVMGTTFPYPGPGFTTDAHRLNVLLTRQRCGLVLERWERWWEG</sequence>
<dbReference type="PANTHER" id="PTHR43788">
    <property type="entry name" value="DNA2/NAM7 HELICASE FAMILY MEMBER"/>
    <property type="match status" value="1"/>
</dbReference>
<evidence type="ECO:0000256" key="4">
    <source>
        <dbReference type="ARBA" id="ARBA00022840"/>
    </source>
</evidence>
<keyword evidence="3 6" id="KW-0347">Helicase</keyword>
<dbReference type="Proteomes" id="UP001303115">
    <property type="component" value="Unassembled WGS sequence"/>
</dbReference>
<dbReference type="EMBL" id="MU854403">
    <property type="protein sequence ID" value="KAK4039344.1"/>
    <property type="molecule type" value="Genomic_DNA"/>
</dbReference>
<proteinExistence type="predicted"/>
<keyword evidence="4" id="KW-0067">ATP-binding</keyword>